<proteinExistence type="predicted"/>
<dbReference type="Proteomes" id="UP000320048">
    <property type="component" value="Unassembled WGS sequence"/>
</dbReference>
<dbReference type="PANTHER" id="PTHR21197:SF0">
    <property type="entry name" value="UDP-GALACTOPYRANOSE MUTASE"/>
    <property type="match status" value="1"/>
</dbReference>
<accession>A0A537JA02</accession>
<dbReference type="GO" id="GO:0050660">
    <property type="term" value="F:flavin adenine dinucleotide binding"/>
    <property type="evidence" value="ECO:0007669"/>
    <property type="project" value="TreeGrafter"/>
</dbReference>
<gene>
    <name evidence="1" type="ORF">E6H04_08735</name>
</gene>
<dbReference type="Gene3D" id="3.50.50.60">
    <property type="entry name" value="FAD/NAD(P)-binding domain"/>
    <property type="match status" value="1"/>
</dbReference>
<evidence type="ECO:0000313" key="2">
    <source>
        <dbReference type="Proteomes" id="UP000320048"/>
    </source>
</evidence>
<name>A0A537JA02_9BACT</name>
<evidence type="ECO:0000313" key="1">
    <source>
        <dbReference type="EMBL" id="TMI80389.1"/>
    </source>
</evidence>
<comment type="caution">
    <text evidence="1">The sequence shown here is derived from an EMBL/GenBank/DDBJ whole genome shotgun (WGS) entry which is preliminary data.</text>
</comment>
<protein>
    <submittedName>
        <fullName evidence="1">Uncharacterized protein</fullName>
    </submittedName>
</protein>
<reference evidence="1 2" key="1">
    <citation type="journal article" date="2019" name="Nat. Microbiol.">
        <title>Mediterranean grassland soil C-N compound turnover is dependent on rainfall and depth, and is mediated by genomically divergent microorganisms.</title>
        <authorList>
            <person name="Diamond S."/>
            <person name="Andeer P.F."/>
            <person name="Li Z."/>
            <person name="Crits-Christoph A."/>
            <person name="Burstein D."/>
            <person name="Anantharaman K."/>
            <person name="Lane K.R."/>
            <person name="Thomas B.C."/>
            <person name="Pan C."/>
            <person name="Northen T.R."/>
            <person name="Banfield J.F."/>
        </authorList>
    </citation>
    <scope>NUCLEOTIDE SEQUENCE [LARGE SCALE GENOMIC DNA]</scope>
    <source>
        <strain evidence="1">NP_7</strain>
    </source>
</reference>
<organism evidence="1 2">
    <name type="scientific">Candidatus Segetimicrobium genomatis</name>
    <dbReference type="NCBI Taxonomy" id="2569760"/>
    <lineage>
        <taxon>Bacteria</taxon>
        <taxon>Bacillati</taxon>
        <taxon>Candidatus Sysuimicrobiota</taxon>
        <taxon>Candidatus Sysuimicrobiia</taxon>
        <taxon>Candidatus Sysuimicrobiales</taxon>
        <taxon>Candidatus Segetimicrobiaceae</taxon>
        <taxon>Candidatus Segetimicrobium</taxon>
    </lineage>
</organism>
<dbReference type="PANTHER" id="PTHR21197">
    <property type="entry name" value="UDP-GALACTOPYRANOSE MUTASE"/>
    <property type="match status" value="1"/>
</dbReference>
<dbReference type="AlphaFoldDB" id="A0A537JA02"/>
<dbReference type="InterPro" id="IPR036188">
    <property type="entry name" value="FAD/NAD-bd_sf"/>
</dbReference>
<dbReference type="EMBL" id="VBAO01000224">
    <property type="protein sequence ID" value="TMI80389.1"/>
    <property type="molecule type" value="Genomic_DNA"/>
</dbReference>
<dbReference type="GO" id="GO:0008767">
    <property type="term" value="F:UDP-galactopyranose mutase activity"/>
    <property type="evidence" value="ECO:0007669"/>
    <property type="project" value="TreeGrafter"/>
</dbReference>
<sequence length="127" mass="14170">MADRDLIALAARELEQTKLARAADVEDGCVLRVPKAYPVYDRGYEARVEVIRDYLGGFCNIQAVGRNGMHKYNNQDHSMMTALLAARNVLGADLDPWKVNTDAQYLEAPDENGQVCRLVPRSRFVGS</sequence>
<dbReference type="GO" id="GO:0005829">
    <property type="term" value="C:cytosol"/>
    <property type="evidence" value="ECO:0007669"/>
    <property type="project" value="TreeGrafter"/>
</dbReference>